<dbReference type="GeneID" id="111087703"/>
<dbReference type="InterPro" id="IPR042320">
    <property type="entry name" value="MMS22-like"/>
</dbReference>
<dbReference type="InterPro" id="IPR029424">
    <property type="entry name" value="MMS22L_C"/>
</dbReference>
<keyword evidence="5" id="KW-0158">Chromosome</keyword>
<dbReference type="Proteomes" id="UP000694941">
    <property type="component" value="Unplaced"/>
</dbReference>
<keyword evidence="7" id="KW-0156">Chromatin regulator</keyword>
<dbReference type="PANTHER" id="PTHR28547:SF1">
    <property type="entry name" value="PROTEIN MMS22-LIKE"/>
    <property type="match status" value="1"/>
</dbReference>
<evidence type="ECO:0000256" key="8">
    <source>
        <dbReference type="ARBA" id="ARBA00023204"/>
    </source>
</evidence>
<evidence type="ECO:0000256" key="5">
    <source>
        <dbReference type="ARBA" id="ARBA00022454"/>
    </source>
</evidence>
<evidence type="ECO:0000256" key="7">
    <source>
        <dbReference type="ARBA" id="ARBA00022853"/>
    </source>
</evidence>
<accession>A0ABM1T533</accession>
<protein>
    <recommendedName>
        <fullName evidence="4">Protein MMS22-like</fullName>
    </recommendedName>
    <alternativeName>
        <fullName evidence="10">Methyl methanesulfonate-sensitivity protein 22-like</fullName>
    </alternativeName>
</protein>
<reference evidence="14" key="1">
    <citation type="submission" date="2025-08" db="UniProtKB">
        <authorList>
            <consortium name="RefSeq"/>
        </authorList>
    </citation>
    <scope>IDENTIFICATION</scope>
    <source>
        <tissue evidence="14">Muscle</tissue>
    </source>
</reference>
<evidence type="ECO:0000256" key="4">
    <source>
        <dbReference type="ARBA" id="ARBA00021061"/>
    </source>
</evidence>
<feature type="domain" description="MMS22-like C-terminal" evidence="12">
    <location>
        <begin position="491"/>
        <end position="862"/>
    </location>
</feature>
<evidence type="ECO:0000259" key="12">
    <source>
        <dbReference type="Pfam" id="PF14911"/>
    </source>
</evidence>
<evidence type="ECO:0000256" key="10">
    <source>
        <dbReference type="ARBA" id="ARBA00033326"/>
    </source>
</evidence>
<evidence type="ECO:0000313" key="14">
    <source>
        <dbReference type="RefSeq" id="XP_022250989.1"/>
    </source>
</evidence>
<evidence type="ECO:0000256" key="1">
    <source>
        <dbReference type="ARBA" id="ARBA00004123"/>
    </source>
</evidence>
<evidence type="ECO:0000256" key="9">
    <source>
        <dbReference type="ARBA" id="ARBA00023242"/>
    </source>
</evidence>
<keyword evidence="9" id="KW-0539">Nucleus</keyword>
<evidence type="ECO:0000256" key="3">
    <source>
        <dbReference type="ARBA" id="ARBA00006585"/>
    </source>
</evidence>
<evidence type="ECO:0000259" key="11">
    <source>
        <dbReference type="Pfam" id="PF14910"/>
    </source>
</evidence>
<comment type="subcellular location">
    <subcellularLocation>
        <location evidence="2">Chromosome</location>
    </subcellularLocation>
    <subcellularLocation>
        <location evidence="1">Nucleus</location>
    </subcellularLocation>
</comment>
<evidence type="ECO:0000256" key="6">
    <source>
        <dbReference type="ARBA" id="ARBA00022763"/>
    </source>
</evidence>
<organism evidence="13 14">
    <name type="scientific">Limulus polyphemus</name>
    <name type="common">Atlantic horseshoe crab</name>
    <dbReference type="NCBI Taxonomy" id="6850"/>
    <lineage>
        <taxon>Eukaryota</taxon>
        <taxon>Metazoa</taxon>
        <taxon>Ecdysozoa</taxon>
        <taxon>Arthropoda</taxon>
        <taxon>Chelicerata</taxon>
        <taxon>Merostomata</taxon>
        <taxon>Xiphosura</taxon>
        <taxon>Limulidae</taxon>
        <taxon>Limulus</taxon>
    </lineage>
</organism>
<dbReference type="PANTHER" id="PTHR28547">
    <property type="entry name" value="PROTEIN MMS22-LIKE"/>
    <property type="match status" value="1"/>
</dbReference>
<gene>
    <name evidence="14" type="primary">LOC111087703</name>
</gene>
<dbReference type="RefSeq" id="XP_022250989.1">
    <property type="nucleotide sequence ID" value="XM_022395281.1"/>
</dbReference>
<name>A0ABM1T533_LIMPO</name>
<proteinExistence type="inferred from homology"/>
<sequence length="875" mass="99655">MTSLSIFYLRPDKFPCENPVSFCLWLMSNVVPLYQFNVTGQLRPGILVQSNYYDAKELVNQALQNQIQQRDELALRGVLVCCLRLSCYWEPSVELLIPLTDFFLKRLDDTFEDSRRGIQSFSFEHKTGMSWIEQIKERTTESENWNMSATSFQLYLCLFKLQLQRSMTFESGNVWKQIKGRVYMKFYSNKLLGLTEVGLQNCFSLFLTLACAADLDDVSKKICDITDFLHGERITPKKREIAWQALFALAVLCQEHSCDVSVVSSKLSKYFSDTCREYQQSQDVTHQRKLMSLLISYQDGLQEVFSHSSFLGNSEYLLLGSGLGQILVKCSSSEQGHILTIIGDIITQLRNAHRHVKQGTDFLDIHGLNVKKQHQTLASSLYEEILPSVRTLSASQTPLPQLADIAAGLTFLMLELPASSNDKVKEGFSDVFYQFSISGKTSPVFCSRYLSHLLYQPEILDHLEKDIPTYQSDLIRTWLRCGILIVPPDSQVQKLSSIILKLPEVSWIMPTQQSDLTSNHDYLIIRFFRSLSDQFNKVETLQEKFLLRQKINYLLSDFIASLNSVPKVSGSQEAVSHIYSLAGHLFCYCAPILYVKSKPDCLLPVVIDTLILPRVLYSKGTTLPSTIMAAVKENLPLFIHGLYQLGISSDPYIQRKLRELVIQYLPKFSLKTSATFSVTRHPLLTGILETCENQSSQDFVTFIVEVIRDNFLSKKGASIPDHLQQAVVFLMELFTRAEDFIKIRIVTLVFGSVLDLLLNCENSSILPHLKDFVKVVLSTGHKPLQTCNYHSEILEVTKHFVRHHLPWASGKAFKVLEFLLNLSPTLITNIVSVLTKTVEEIEEKRGVGQDNLLRQRIHHLFSKLQESSSSLKKLV</sequence>
<feature type="domain" description="Protein MMS22-like N-terminal" evidence="11">
    <location>
        <begin position="14"/>
        <end position="390"/>
    </location>
</feature>
<comment type="similarity">
    <text evidence="3">Belongs to the MMS22 family. MMS22L subfamily.</text>
</comment>
<dbReference type="InterPro" id="IPR029425">
    <property type="entry name" value="MMS22L_N"/>
</dbReference>
<keyword evidence="13" id="KW-1185">Reference proteome</keyword>
<keyword evidence="6" id="KW-0227">DNA damage</keyword>
<evidence type="ECO:0000256" key="2">
    <source>
        <dbReference type="ARBA" id="ARBA00004286"/>
    </source>
</evidence>
<evidence type="ECO:0000313" key="13">
    <source>
        <dbReference type="Proteomes" id="UP000694941"/>
    </source>
</evidence>
<dbReference type="Pfam" id="PF14911">
    <property type="entry name" value="MMS22L_C"/>
    <property type="match status" value="1"/>
</dbReference>
<keyword evidence="8" id="KW-0234">DNA repair</keyword>
<dbReference type="Pfam" id="PF14910">
    <property type="entry name" value="MMS22L_N"/>
    <property type="match status" value="1"/>
</dbReference>